<evidence type="ECO:0000256" key="1">
    <source>
        <dbReference type="ARBA" id="ARBA00005771"/>
    </source>
</evidence>
<protein>
    <submittedName>
        <fullName evidence="3">Sulfotransferase domain-containing</fullName>
    </submittedName>
</protein>
<evidence type="ECO:0000256" key="2">
    <source>
        <dbReference type="ARBA" id="ARBA00022679"/>
    </source>
</evidence>
<dbReference type="Proteomes" id="UP001152795">
    <property type="component" value="Unassembled WGS sequence"/>
</dbReference>
<dbReference type="InterPro" id="IPR000863">
    <property type="entry name" value="Sulfotransferase_dom"/>
</dbReference>
<dbReference type="AlphaFoldDB" id="A0A6S7H6E5"/>
<accession>A0A6S7H6E5</accession>
<comment type="similarity">
    <text evidence="1">Belongs to the sulfotransferase 1 family.</text>
</comment>
<sequence length="299" mass="34382">MSSEKSADVSAEMLLMMQRMSVLTTDEGVHRGLSFKPRSNDVLIVTPPKCGTTWMQQIVHQLRSGGDMSFDDICDVVPFIELAYDTEIDLEAEHKHQPRCYKTHAWYPSCPKGASKYIVIYREPCAAFYSHFNFFKGWLFQPGKVLLDEFVKDYLLALGIPKKKMIFASFFVHLLSWWEHRNDSNVLFLFFEDMKDDLESVVRMVAAFIGIQDEERIKKAVNMSSFEFMKKNERMFSNVRLARCRNKSCGIPDDVVASKVVTGSATKGRELMDHKTKEIIQAKWLEVVGKQTGFQNSKS</sequence>
<dbReference type="SUPFAM" id="SSF52540">
    <property type="entry name" value="P-loop containing nucleoside triphosphate hydrolases"/>
    <property type="match status" value="1"/>
</dbReference>
<evidence type="ECO:0000313" key="3">
    <source>
        <dbReference type="EMBL" id="CAB4001295.1"/>
    </source>
</evidence>
<dbReference type="GO" id="GO:0008146">
    <property type="term" value="F:sulfotransferase activity"/>
    <property type="evidence" value="ECO:0007669"/>
    <property type="project" value="InterPro"/>
</dbReference>
<comment type="caution">
    <text evidence="3">The sequence shown here is derived from an EMBL/GenBank/DDBJ whole genome shotgun (WGS) entry which is preliminary data.</text>
</comment>
<dbReference type="OrthoDB" id="205623at2759"/>
<dbReference type="EMBL" id="CACRXK020004051">
    <property type="protein sequence ID" value="CAB4001295.1"/>
    <property type="molecule type" value="Genomic_DNA"/>
</dbReference>
<organism evidence="3 4">
    <name type="scientific">Paramuricea clavata</name>
    <name type="common">Red gorgonian</name>
    <name type="synonym">Violescent sea-whip</name>
    <dbReference type="NCBI Taxonomy" id="317549"/>
    <lineage>
        <taxon>Eukaryota</taxon>
        <taxon>Metazoa</taxon>
        <taxon>Cnidaria</taxon>
        <taxon>Anthozoa</taxon>
        <taxon>Octocorallia</taxon>
        <taxon>Malacalcyonacea</taxon>
        <taxon>Plexauridae</taxon>
        <taxon>Paramuricea</taxon>
    </lineage>
</organism>
<evidence type="ECO:0000313" key="4">
    <source>
        <dbReference type="Proteomes" id="UP001152795"/>
    </source>
</evidence>
<proteinExistence type="inferred from homology"/>
<dbReference type="Pfam" id="PF00685">
    <property type="entry name" value="Sulfotransfer_1"/>
    <property type="match status" value="1"/>
</dbReference>
<dbReference type="InterPro" id="IPR027417">
    <property type="entry name" value="P-loop_NTPase"/>
</dbReference>
<dbReference type="Gene3D" id="3.40.50.300">
    <property type="entry name" value="P-loop containing nucleotide triphosphate hydrolases"/>
    <property type="match status" value="1"/>
</dbReference>
<gene>
    <name evidence="3" type="ORF">PACLA_8A068185</name>
</gene>
<name>A0A6S7H6E5_PARCT</name>
<reference evidence="3" key="1">
    <citation type="submission" date="2020-04" db="EMBL/GenBank/DDBJ databases">
        <authorList>
            <person name="Alioto T."/>
            <person name="Alioto T."/>
            <person name="Gomez Garrido J."/>
        </authorList>
    </citation>
    <scope>NUCLEOTIDE SEQUENCE</scope>
    <source>
        <strain evidence="3">A484AB</strain>
    </source>
</reference>
<keyword evidence="4" id="KW-1185">Reference proteome</keyword>
<keyword evidence="2" id="KW-0808">Transferase</keyword>
<dbReference type="PANTHER" id="PTHR11783">
    <property type="entry name" value="SULFOTRANSFERASE SULT"/>
    <property type="match status" value="1"/>
</dbReference>